<reference evidence="1 2" key="1">
    <citation type="submission" date="2018-06" db="EMBL/GenBank/DDBJ databases">
        <title>Complete genome of Desulfovibrio indonesiensis P37SLT.</title>
        <authorList>
            <person name="Crispim J.S."/>
            <person name="Vidigal P.M.P."/>
            <person name="Silva L.C.F."/>
            <person name="Laguardia C.N."/>
            <person name="Araujo L.C."/>
            <person name="Dias R.S."/>
            <person name="Sousa M.P."/>
            <person name="Paula S.O."/>
            <person name="Silva C."/>
        </authorList>
    </citation>
    <scope>NUCLEOTIDE SEQUENCE [LARGE SCALE GENOMIC DNA]</scope>
    <source>
        <strain evidence="1 2">P37SLT</strain>
    </source>
</reference>
<evidence type="ECO:0008006" key="3">
    <source>
        <dbReference type="Google" id="ProtNLM"/>
    </source>
</evidence>
<evidence type="ECO:0000313" key="2">
    <source>
        <dbReference type="Proteomes" id="UP000448292"/>
    </source>
</evidence>
<dbReference type="InterPro" id="IPR015947">
    <property type="entry name" value="PUA-like_sf"/>
</dbReference>
<comment type="caution">
    <text evidence="1">The sequence shown here is derived from an EMBL/GenBank/DDBJ whole genome shotgun (WGS) entry which is preliminary data.</text>
</comment>
<sequence>MKVLFSIKPEFVAKIEAGTKKYEYRKILFKNTNVSHVVIYATRPIGRIIGEFEVSKILSDDPQKLWARTKTHSGVSYDFYQQYFSGCDLGFALEINNLRIYKKNIDPFKTLPSFTPPQSFCYVKNDSPLQNLH</sequence>
<gene>
    <name evidence="1" type="ORF">DPQ33_09600</name>
</gene>
<dbReference type="Gene3D" id="2.30.130.30">
    <property type="entry name" value="Hypothetical protein"/>
    <property type="match status" value="1"/>
</dbReference>
<dbReference type="Proteomes" id="UP000448292">
    <property type="component" value="Unassembled WGS sequence"/>
</dbReference>
<keyword evidence="2" id="KW-1185">Reference proteome</keyword>
<name>A0A7M3MEU4_9BACT</name>
<protein>
    <recommendedName>
        <fullName evidence="3">ASCH domain-containing protein</fullName>
    </recommendedName>
</protein>
<dbReference type="SUPFAM" id="SSF88697">
    <property type="entry name" value="PUA domain-like"/>
    <property type="match status" value="1"/>
</dbReference>
<dbReference type="OrthoDB" id="9800495at2"/>
<dbReference type="RefSeq" id="WP_144302998.1">
    <property type="nucleotide sequence ID" value="NZ_QMIE01000007.1"/>
</dbReference>
<evidence type="ECO:0000313" key="1">
    <source>
        <dbReference type="EMBL" id="TVM17415.1"/>
    </source>
</evidence>
<proteinExistence type="predicted"/>
<accession>A0A7M3MEU4</accession>
<organism evidence="1 2">
    <name type="scientific">Oceanidesulfovibrio indonesiensis</name>
    <dbReference type="NCBI Taxonomy" id="54767"/>
    <lineage>
        <taxon>Bacteria</taxon>
        <taxon>Pseudomonadati</taxon>
        <taxon>Thermodesulfobacteriota</taxon>
        <taxon>Desulfovibrionia</taxon>
        <taxon>Desulfovibrionales</taxon>
        <taxon>Desulfovibrionaceae</taxon>
        <taxon>Oceanidesulfovibrio</taxon>
    </lineage>
</organism>
<dbReference type="AlphaFoldDB" id="A0A7M3MEU4"/>
<dbReference type="EMBL" id="QMIE01000007">
    <property type="protein sequence ID" value="TVM17415.1"/>
    <property type="molecule type" value="Genomic_DNA"/>
</dbReference>